<dbReference type="Proteomes" id="UP001219525">
    <property type="component" value="Unassembled WGS sequence"/>
</dbReference>
<evidence type="ECO:0000313" key="1">
    <source>
        <dbReference type="EMBL" id="KAJ7212238.1"/>
    </source>
</evidence>
<accession>A0AAD6YGG7</accession>
<gene>
    <name evidence="1" type="ORF">GGX14DRAFT_564715</name>
</gene>
<comment type="caution">
    <text evidence="1">The sequence shown here is derived from an EMBL/GenBank/DDBJ whole genome shotgun (WGS) entry which is preliminary data.</text>
</comment>
<evidence type="ECO:0000313" key="2">
    <source>
        <dbReference type="Proteomes" id="UP001219525"/>
    </source>
</evidence>
<proteinExistence type="predicted"/>
<dbReference type="EMBL" id="JARJCW010000024">
    <property type="protein sequence ID" value="KAJ7212238.1"/>
    <property type="molecule type" value="Genomic_DNA"/>
</dbReference>
<keyword evidence="2" id="KW-1185">Reference proteome</keyword>
<protein>
    <submittedName>
        <fullName evidence="1">Uncharacterized protein</fullName>
    </submittedName>
</protein>
<reference evidence="1" key="1">
    <citation type="submission" date="2023-03" db="EMBL/GenBank/DDBJ databases">
        <title>Massive genome expansion in bonnet fungi (Mycena s.s.) driven by repeated elements and novel gene families across ecological guilds.</title>
        <authorList>
            <consortium name="Lawrence Berkeley National Laboratory"/>
            <person name="Harder C.B."/>
            <person name="Miyauchi S."/>
            <person name="Viragh M."/>
            <person name="Kuo A."/>
            <person name="Thoen E."/>
            <person name="Andreopoulos B."/>
            <person name="Lu D."/>
            <person name="Skrede I."/>
            <person name="Drula E."/>
            <person name="Henrissat B."/>
            <person name="Morin E."/>
            <person name="Kohler A."/>
            <person name="Barry K."/>
            <person name="LaButti K."/>
            <person name="Morin E."/>
            <person name="Salamov A."/>
            <person name="Lipzen A."/>
            <person name="Mereny Z."/>
            <person name="Hegedus B."/>
            <person name="Baldrian P."/>
            <person name="Stursova M."/>
            <person name="Weitz H."/>
            <person name="Taylor A."/>
            <person name="Grigoriev I.V."/>
            <person name="Nagy L.G."/>
            <person name="Martin F."/>
            <person name="Kauserud H."/>
        </authorList>
    </citation>
    <scope>NUCLEOTIDE SEQUENCE</scope>
    <source>
        <strain evidence="1">9144</strain>
    </source>
</reference>
<sequence>MPLTGAVLSVDICHPSETRYPRTRVFLQQSAKALADYAISYHLVLLMILQERRNLQISNLPLLRDINHAQIEQKLQSPPHVCLVEELKSPEIGRLWGCVAKDTQDIAVYGQGICLNADMVKVFEREPPGTPLSLICQVLIFATFAHETMHCLHHHFFPHQQFLTTLPTNDARGEMGWELETQLLGGIVGVTWGEVGNFRTIQMLTFRERGLSGPLKQITDDIAEEFLACLTNGVIRRIKPPFAEIPEPVSPLVNSRGPIVRPSSEAETGLQLPDGVLLSFVGSDRWLP</sequence>
<dbReference type="AlphaFoldDB" id="A0AAD6YGG7"/>
<name>A0AAD6YGG7_9AGAR</name>
<organism evidence="1 2">
    <name type="scientific">Mycena pura</name>
    <dbReference type="NCBI Taxonomy" id="153505"/>
    <lineage>
        <taxon>Eukaryota</taxon>
        <taxon>Fungi</taxon>
        <taxon>Dikarya</taxon>
        <taxon>Basidiomycota</taxon>
        <taxon>Agaricomycotina</taxon>
        <taxon>Agaricomycetes</taxon>
        <taxon>Agaricomycetidae</taxon>
        <taxon>Agaricales</taxon>
        <taxon>Marasmiineae</taxon>
        <taxon>Mycenaceae</taxon>
        <taxon>Mycena</taxon>
    </lineage>
</organism>